<dbReference type="RefSeq" id="WP_184960575.1">
    <property type="nucleotide sequence ID" value="NZ_JACHIN010000003.1"/>
</dbReference>
<evidence type="ECO:0000256" key="1">
    <source>
        <dbReference type="SAM" id="SignalP"/>
    </source>
</evidence>
<dbReference type="AlphaFoldDB" id="A0A7W8A039"/>
<evidence type="ECO:0000313" key="2">
    <source>
        <dbReference type="EMBL" id="MBB5076964.1"/>
    </source>
</evidence>
<dbReference type="InterPro" id="IPR015915">
    <property type="entry name" value="Kelch-typ_b-propeller"/>
</dbReference>
<feature type="signal peptide" evidence="1">
    <location>
        <begin position="1"/>
        <end position="22"/>
    </location>
</feature>
<dbReference type="Proteomes" id="UP000568380">
    <property type="component" value="Unassembled WGS sequence"/>
</dbReference>
<reference evidence="2 3" key="1">
    <citation type="submission" date="2020-08" db="EMBL/GenBank/DDBJ databases">
        <title>Genomic Encyclopedia of Type Strains, Phase IV (KMG-IV): sequencing the most valuable type-strain genomes for metagenomic binning, comparative biology and taxonomic classification.</title>
        <authorList>
            <person name="Goeker M."/>
        </authorList>
    </citation>
    <scope>NUCLEOTIDE SEQUENCE [LARGE SCALE GENOMIC DNA]</scope>
    <source>
        <strain evidence="2 3">DSM 45385</strain>
    </source>
</reference>
<proteinExistence type="predicted"/>
<organism evidence="2 3">
    <name type="scientific">Nonomuraea endophytica</name>
    <dbReference type="NCBI Taxonomy" id="714136"/>
    <lineage>
        <taxon>Bacteria</taxon>
        <taxon>Bacillati</taxon>
        <taxon>Actinomycetota</taxon>
        <taxon>Actinomycetes</taxon>
        <taxon>Streptosporangiales</taxon>
        <taxon>Streptosporangiaceae</taxon>
        <taxon>Nonomuraea</taxon>
    </lineage>
</organism>
<keyword evidence="3" id="KW-1185">Reference proteome</keyword>
<dbReference type="InterPro" id="IPR011043">
    <property type="entry name" value="Gal_Oxase/kelch_b-propeller"/>
</dbReference>
<accession>A0A7W8A039</accession>
<evidence type="ECO:0008006" key="4">
    <source>
        <dbReference type="Google" id="ProtNLM"/>
    </source>
</evidence>
<keyword evidence="1" id="KW-0732">Signal</keyword>
<gene>
    <name evidence="2" type="ORF">HNR40_002437</name>
</gene>
<sequence length="365" mass="38547">MRVAVVLVALAVVAGCTSSGTAAPAPTPSIPFARGDRPMAPLAGGPLTGGGLRLLVTGARAYLLDVDSGRRTAIEGLPTGREYWGFVAGRRTVVAAVKPGRRDPGRFYVLDGVRARALADGVWAFASRDGRGVWVTRTAGSRCELREFSFAGKALRPGFPVGCDEAPFADSVLGLLANRNDGTMAVLSRDGGRPLSVSRGEPGWQALGATRRLALVRSVGTGGKESLALLDPATRRTTPVTSPATEGRSVVAVPDAAGRLLAVRFGDPAFPGPRQYLDVWVLEVGTLRWTRLPSMPAPASIKTASMAWTPDGRLVLTGDYVMTDKVYPAESDYASMVVDWRPGEGALRMKRLPVARGEIAVFAPR</sequence>
<dbReference type="EMBL" id="JACHIN010000003">
    <property type="protein sequence ID" value="MBB5076964.1"/>
    <property type="molecule type" value="Genomic_DNA"/>
</dbReference>
<feature type="chain" id="PRO_5039366578" description="WD40 repeat domain-containing protein" evidence="1">
    <location>
        <begin position="23"/>
        <end position="365"/>
    </location>
</feature>
<dbReference type="Gene3D" id="2.120.10.80">
    <property type="entry name" value="Kelch-type beta propeller"/>
    <property type="match status" value="1"/>
</dbReference>
<comment type="caution">
    <text evidence="2">The sequence shown here is derived from an EMBL/GenBank/DDBJ whole genome shotgun (WGS) entry which is preliminary data.</text>
</comment>
<dbReference type="SUPFAM" id="SSF50965">
    <property type="entry name" value="Galactose oxidase, central domain"/>
    <property type="match status" value="1"/>
</dbReference>
<dbReference type="PROSITE" id="PS51257">
    <property type="entry name" value="PROKAR_LIPOPROTEIN"/>
    <property type="match status" value="1"/>
</dbReference>
<name>A0A7W8A039_9ACTN</name>
<protein>
    <recommendedName>
        <fullName evidence="4">WD40 repeat domain-containing protein</fullName>
    </recommendedName>
</protein>
<evidence type="ECO:0000313" key="3">
    <source>
        <dbReference type="Proteomes" id="UP000568380"/>
    </source>
</evidence>